<evidence type="ECO:0000313" key="4">
    <source>
        <dbReference type="Proteomes" id="UP000317650"/>
    </source>
</evidence>
<sequence>MVVAAEDTLASASASKSSSPSVRCPTAGIQLLGLWLWRLARWPPRAWYDRNTFLHFPHWYLLRLLRGGREREVIRRTFPSSSSPLVQESQCDVLLRRDIRCRARRLRTRVSVAGSLGSATVIGVGLALAVLDDSVGGPDGGEGGGRLRVLEAGLLPTLHPEATGSLFGKLPLLFPLRDRVAGRAVMAMELGRRGGRAYVRAHVAAESSTAGEAAEAYATLVLLHTKQTKEQPNQEKQRKRWVRKESEETSLEA</sequence>
<evidence type="ECO:0000313" key="3">
    <source>
        <dbReference type="EMBL" id="THU45551.1"/>
    </source>
</evidence>
<keyword evidence="2" id="KW-0812">Transmembrane</keyword>
<organism evidence="3 4">
    <name type="scientific">Musa balbisiana</name>
    <name type="common">Banana</name>
    <dbReference type="NCBI Taxonomy" id="52838"/>
    <lineage>
        <taxon>Eukaryota</taxon>
        <taxon>Viridiplantae</taxon>
        <taxon>Streptophyta</taxon>
        <taxon>Embryophyta</taxon>
        <taxon>Tracheophyta</taxon>
        <taxon>Spermatophyta</taxon>
        <taxon>Magnoliopsida</taxon>
        <taxon>Liliopsida</taxon>
        <taxon>Zingiberales</taxon>
        <taxon>Musaceae</taxon>
        <taxon>Musa</taxon>
    </lineage>
</organism>
<accession>A0A4S8IBY0</accession>
<keyword evidence="2" id="KW-1133">Transmembrane helix</keyword>
<proteinExistence type="predicted"/>
<keyword evidence="2" id="KW-0472">Membrane</keyword>
<dbReference type="AlphaFoldDB" id="A0A4S8IBY0"/>
<feature type="region of interest" description="Disordered" evidence="1">
    <location>
        <begin position="226"/>
        <end position="253"/>
    </location>
</feature>
<comment type="caution">
    <text evidence="3">The sequence shown here is derived from an EMBL/GenBank/DDBJ whole genome shotgun (WGS) entry which is preliminary data.</text>
</comment>
<gene>
    <name evidence="3" type="ORF">C4D60_Mb02t19170</name>
</gene>
<dbReference type="EMBL" id="PYDT01000011">
    <property type="protein sequence ID" value="THU45551.1"/>
    <property type="molecule type" value="Genomic_DNA"/>
</dbReference>
<evidence type="ECO:0000256" key="1">
    <source>
        <dbReference type="SAM" id="MobiDB-lite"/>
    </source>
</evidence>
<reference evidence="3 4" key="1">
    <citation type="journal article" date="2019" name="Nat. Plants">
        <title>Genome sequencing of Musa balbisiana reveals subgenome evolution and function divergence in polyploid bananas.</title>
        <authorList>
            <person name="Yao X."/>
        </authorList>
    </citation>
    <scope>NUCLEOTIDE SEQUENCE [LARGE SCALE GENOMIC DNA]</scope>
    <source>
        <strain evidence="4">cv. DH-PKW</strain>
        <tissue evidence="3">Leaves</tissue>
    </source>
</reference>
<evidence type="ECO:0000256" key="2">
    <source>
        <dbReference type="SAM" id="Phobius"/>
    </source>
</evidence>
<feature type="compositionally biased region" description="Basic and acidic residues" evidence="1">
    <location>
        <begin position="227"/>
        <end position="236"/>
    </location>
</feature>
<dbReference type="Proteomes" id="UP000317650">
    <property type="component" value="Chromosome 2"/>
</dbReference>
<feature type="transmembrane region" description="Helical" evidence="2">
    <location>
        <begin position="110"/>
        <end position="131"/>
    </location>
</feature>
<name>A0A4S8IBY0_MUSBA</name>
<protein>
    <submittedName>
        <fullName evidence="3">Uncharacterized protein</fullName>
    </submittedName>
</protein>
<keyword evidence="4" id="KW-1185">Reference proteome</keyword>